<keyword evidence="2" id="KW-1185">Reference proteome</keyword>
<dbReference type="Proteomes" id="UP000015106">
    <property type="component" value="Chromosome 6"/>
</dbReference>
<protein>
    <submittedName>
        <fullName evidence="1">Uncharacterized protein</fullName>
    </submittedName>
</protein>
<reference evidence="1" key="3">
    <citation type="submission" date="2022-06" db="UniProtKB">
        <authorList>
            <consortium name="EnsemblPlants"/>
        </authorList>
    </citation>
    <scope>IDENTIFICATION</scope>
</reference>
<name>A0A8R7UR02_TRIUA</name>
<organism evidence="1 2">
    <name type="scientific">Triticum urartu</name>
    <name type="common">Red wild einkorn</name>
    <name type="synonym">Crithodium urartu</name>
    <dbReference type="NCBI Taxonomy" id="4572"/>
    <lineage>
        <taxon>Eukaryota</taxon>
        <taxon>Viridiplantae</taxon>
        <taxon>Streptophyta</taxon>
        <taxon>Embryophyta</taxon>
        <taxon>Tracheophyta</taxon>
        <taxon>Spermatophyta</taxon>
        <taxon>Magnoliopsida</taxon>
        <taxon>Liliopsida</taxon>
        <taxon>Poales</taxon>
        <taxon>Poaceae</taxon>
        <taxon>BOP clade</taxon>
        <taxon>Pooideae</taxon>
        <taxon>Triticodae</taxon>
        <taxon>Triticeae</taxon>
        <taxon>Triticinae</taxon>
        <taxon>Triticum</taxon>
    </lineage>
</organism>
<dbReference type="Gramene" id="TuG1812G0600000184.01.T01">
    <property type="protein sequence ID" value="TuG1812G0600000184.01.T01"/>
    <property type="gene ID" value="TuG1812G0600000184.01"/>
</dbReference>
<sequence length="43" mass="4957">MQQGMYLATDRRNNAANRCRRLLKRQGGVRGCSFQEETMKHGS</sequence>
<evidence type="ECO:0000313" key="1">
    <source>
        <dbReference type="EnsemblPlants" id="TuG1812G0600000184.01.T01"/>
    </source>
</evidence>
<accession>A0A8R7UR02</accession>
<dbReference type="AlphaFoldDB" id="A0A8R7UR02"/>
<reference evidence="2" key="1">
    <citation type="journal article" date="2013" name="Nature">
        <title>Draft genome of the wheat A-genome progenitor Triticum urartu.</title>
        <authorList>
            <person name="Ling H.Q."/>
            <person name="Zhao S."/>
            <person name="Liu D."/>
            <person name="Wang J."/>
            <person name="Sun H."/>
            <person name="Zhang C."/>
            <person name="Fan H."/>
            <person name="Li D."/>
            <person name="Dong L."/>
            <person name="Tao Y."/>
            <person name="Gao C."/>
            <person name="Wu H."/>
            <person name="Li Y."/>
            <person name="Cui Y."/>
            <person name="Guo X."/>
            <person name="Zheng S."/>
            <person name="Wang B."/>
            <person name="Yu K."/>
            <person name="Liang Q."/>
            <person name="Yang W."/>
            <person name="Lou X."/>
            <person name="Chen J."/>
            <person name="Feng M."/>
            <person name="Jian J."/>
            <person name="Zhang X."/>
            <person name="Luo G."/>
            <person name="Jiang Y."/>
            <person name="Liu J."/>
            <person name="Wang Z."/>
            <person name="Sha Y."/>
            <person name="Zhang B."/>
            <person name="Wu H."/>
            <person name="Tang D."/>
            <person name="Shen Q."/>
            <person name="Xue P."/>
            <person name="Zou S."/>
            <person name="Wang X."/>
            <person name="Liu X."/>
            <person name="Wang F."/>
            <person name="Yang Y."/>
            <person name="An X."/>
            <person name="Dong Z."/>
            <person name="Zhang K."/>
            <person name="Zhang X."/>
            <person name="Luo M.C."/>
            <person name="Dvorak J."/>
            <person name="Tong Y."/>
            <person name="Wang J."/>
            <person name="Yang H."/>
            <person name="Li Z."/>
            <person name="Wang D."/>
            <person name="Zhang A."/>
            <person name="Wang J."/>
        </authorList>
    </citation>
    <scope>NUCLEOTIDE SEQUENCE</scope>
    <source>
        <strain evidence="2">cv. G1812</strain>
    </source>
</reference>
<evidence type="ECO:0000313" key="2">
    <source>
        <dbReference type="Proteomes" id="UP000015106"/>
    </source>
</evidence>
<proteinExistence type="predicted"/>
<reference evidence="1" key="2">
    <citation type="submission" date="2018-03" db="EMBL/GenBank/DDBJ databases">
        <title>The Triticum urartu genome reveals the dynamic nature of wheat genome evolution.</title>
        <authorList>
            <person name="Ling H."/>
            <person name="Ma B."/>
            <person name="Shi X."/>
            <person name="Liu H."/>
            <person name="Dong L."/>
            <person name="Sun H."/>
            <person name="Cao Y."/>
            <person name="Gao Q."/>
            <person name="Zheng S."/>
            <person name="Li Y."/>
            <person name="Yu Y."/>
            <person name="Du H."/>
            <person name="Qi M."/>
            <person name="Li Y."/>
            <person name="Yu H."/>
            <person name="Cui Y."/>
            <person name="Wang N."/>
            <person name="Chen C."/>
            <person name="Wu H."/>
            <person name="Zhao Y."/>
            <person name="Zhang J."/>
            <person name="Li Y."/>
            <person name="Zhou W."/>
            <person name="Zhang B."/>
            <person name="Hu W."/>
            <person name="Eijk M."/>
            <person name="Tang J."/>
            <person name="Witsenboer H."/>
            <person name="Zhao S."/>
            <person name="Li Z."/>
            <person name="Zhang A."/>
            <person name="Wang D."/>
            <person name="Liang C."/>
        </authorList>
    </citation>
    <scope>NUCLEOTIDE SEQUENCE [LARGE SCALE GENOMIC DNA]</scope>
    <source>
        <strain evidence="1">cv. G1812</strain>
    </source>
</reference>
<dbReference type="EnsemblPlants" id="TuG1812G0600000184.01.T01">
    <property type="protein sequence ID" value="TuG1812G0600000184.01.T01"/>
    <property type="gene ID" value="TuG1812G0600000184.01"/>
</dbReference>